<evidence type="ECO:0000313" key="1">
    <source>
        <dbReference type="EMBL" id="MDK4247760.1"/>
    </source>
</evidence>
<proteinExistence type="predicted"/>
<evidence type="ECO:0000313" key="2">
    <source>
        <dbReference type="Proteomes" id="UP001239414"/>
    </source>
</evidence>
<keyword evidence="2" id="KW-1185">Reference proteome</keyword>
<dbReference type="RefSeq" id="WP_284612660.1">
    <property type="nucleotide sequence ID" value="NZ_JASNUO010000006.1"/>
</dbReference>
<protein>
    <recommendedName>
        <fullName evidence="3">Minor tail protein</fullName>
    </recommendedName>
</protein>
<dbReference type="EMBL" id="JASNUO010000006">
    <property type="protein sequence ID" value="MDK4247760.1"/>
    <property type="molecule type" value="Genomic_DNA"/>
</dbReference>
<dbReference type="Proteomes" id="UP001239414">
    <property type="component" value="Unassembled WGS sequence"/>
</dbReference>
<evidence type="ECO:0008006" key="3">
    <source>
        <dbReference type="Google" id="ProtNLM"/>
    </source>
</evidence>
<comment type="caution">
    <text evidence="1">The sequence shown here is derived from an EMBL/GenBank/DDBJ whole genome shotgun (WGS) entry which is preliminary data.</text>
</comment>
<name>A0ABT7FQK0_9CORY</name>
<reference evidence="1 2" key="1">
    <citation type="submission" date="2023-05" db="EMBL/GenBank/DDBJ databases">
        <title>Metabolic capabilities are highly conserved among human nasal-associated Corynebacterium species in pangenomic analyses.</title>
        <authorList>
            <person name="Tran T.H."/>
            <person name="Roberts A.Q."/>
            <person name="Escapa I.F."/>
            <person name="Gao W."/>
            <person name="Conlan S."/>
            <person name="Kong H."/>
            <person name="Segre J.A."/>
            <person name="Kelly M.S."/>
            <person name="Lemon K.P."/>
        </authorList>
    </citation>
    <scope>NUCLEOTIDE SEQUENCE [LARGE SCALE GENOMIC DNA]</scope>
    <source>
        <strain evidence="1 2">KPL3802</strain>
    </source>
</reference>
<accession>A0ABT7FQK0</accession>
<sequence>MPYSLSYLSPTGNEYEFLQGSDGGPFIELDTLTGFVAQFEDMPVSSVGLPGATVDIRDRVIHQMEGSFTLVVFSHEQWRQVRRDFSTREQGTLILDDGNRLELPCRLAASLPTPGRVPKVGARLEVSMIADDGVWLSRASATNKVSVTNWGDVPVWPEIVWNGANCGLTLPSGAAFTLPTVSSPHRLSLSRRASGRAVKEATGESISTDAVGEMVPVSATRDYTLTGDARLEWSVGVLDPWI</sequence>
<organism evidence="1 2">
    <name type="scientific">Corynebacterium accolens</name>
    <dbReference type="NCBI Taxonomy" id="38284"/>
    <lineage>
        <taxon>Bacteria</taxon>
        <taxon>Bacillati</taxon>
        <taxon>Actinomycetota</taxon>
        <taxon>Actinomycetes</taxon>
        <taxon>Mycobacteriales</taxon>
        <taxon>Corynebacteriaceae</taxon>
        <taxon>Corynebacterium</taxon>
    </lineage>
</organism>
<gene>
    <name evidence="1" type="ORF">QPX34_06940</name>
</gene>